<sequence length="190" mass="22033">MFVVRNLPYLFLILAISTLFIRFWAVHYWLNQEAVRNSNNVHLVISLIFEIVLGLQILAIFVDLGLKQYATFKYSVVLEVTSLSCAIFLTGYIFFYFGEIFFAWIGDFNTCRRVGLGTEIVVDENEAAMGNVTITEGPDLEEVCHLYLRNAIIRMSVDILVNIIYILSSLVLLRYTWDFMKIKRPRPEQN</sequence>
<feature type="transmembrane region" description="Helical" evidence="1">
    <location>
        <begin position="159"/>
        <end position="177"/>
    </location>
</feature>
<protein>
    <submittedName>
        <fullName evidence="2">Uncharacterized protein</fullName>
    </submittedName>
</protein>
<keyword evidence="3" id="KW-1185">Reference proteome</keyword>
<dbReference type="EMBL" id="CANHGI010000002">
    <property type="protein sequence ID" value="CAI5443144.1"/>
    <property type="molecule type" value="Genomic_DNA"/>
</dbReference>
<keyword evidence="1" id="KW-0812">Transmembrane</keyword>
<dbReference type="Proteomes" id="UP001152747">
    <property type="component" value="Unassembled WGS sequence"/>
</dbReference>
<organism evidence="2 3">
    <name type="scientific">Caenorhabditis angaria</name>
    <dbReference type="NCBI Taxonomy" id="860376"/>
    <lineage>
        <taxon>Eukaryota</taxon>
        <taxon>Metazoa</taxon>
        <taxon>Ecdysozoa</taxon>
        <taxon>Nematoda</taxon>
        <taxon>Chromadorea</taxon>
        <taxon>Rhabditida</taxon>
        <taxon>Rhabditina</taxon>
        <taxon>Rhabditomorpha</taxon>
        <taxon>Rhabditoidea</taxon>
        <taxon>Rhabditidae</taxon>
        <taxon>Peloderinae</taxon>
        <taxon>Caenorhabditis</taxon>
    </lineage>
</organism>
<accession>A0A9P1IDF6</accession>
<comment type="caution">
    <text evidence="2">The sequence shown here is derived from an EMBL/GenBank/DDBJ whole genome shotgun (WGS) entry which is preliminary data.</text>
</comment>
<evidence type="ECO:0000313" key="2">
    <source>
        <dbReference type="EMBL" id="CAI5443144.1"/>
    </source>
</evidence>
<keyword evidence="1" id="KW-0472">Membrane</keyword>
<gene>
    <name evidence="2" type="ORF">CAMP_LOCUS5781</name>
</gene>
<feature type="transmembrane region" description="Helical" evidence="1">
    <location>
        <begin position="76"/>
        <end position="97"/>
    </location>
</feature>
<dbReference type="AlphaFoldDB" id="A0A9P1IDF6"/>
<evidence type="ECO:0000256" key="1">
    <source>
        <dbReference type="SAM" id="Phobius"/>
    </source>
</evidence>
<keyword evidence="1" id="KW-1133">Transmembrane helix</keyword>
<evidence type="ECO:0000313" key="3">
    <source>
        <dbReference type="Proteomes" id="UP001152747"/>
    </source>
</evidence>
<feature type="transmembrane region" description="Helical" evidence="1">
    <location>
        <begin position="42"/>
        <end position="64"/>
    </location>
</feature>
<reference evidence="2" key="1">
    <citation type="submission" date="2022-11" db="EMBL/GenBank/DDBJ databases">
        <authorList>
            <person name="Kikuchi T."/>
        </authorList>
    </citation>
    <scope>NUCLEOTIDE SEQUENCE</scope>
    <source>
        <strain evidence="2">PS1010</strain>
    </source>
</reference>
<feature type="transmembrane region" description="Helical" evidence="1">
    <location>
        <begin position="7"/>
        <end position="30"/>
    </location>
</feature>
<name>A0A9P1IDF6_9PELO</name>
<proteinExistence type="predicted"/>